<feature type="compositionally biased region" description="Polar residues" evidence="3">
    <location>
        <begin position="596"/>
        <end position="615"/>
    </location>
</feature>
<feature type="region of interest" description="Disordered" evidence="3">
    <location>
        <begin position="497"/>
        <end position="519"/>
    </location>
</feature>
<accession>A0A9W7BYW2</accession>
<evidence type="ECO:0000256" key="2">
    <source>
        <dbReference type="ARBA" id="ARBA00022737"/>
    </source>
</evidence>
<organism evidence="4 5">
    <name type="scientific">Triparma verrucosa</name>
    <dbReference type="NCBI Taxonomy" id="1606542"/>
    <lineage>
        <taxon>Eukaryota</taxon>
        <taxon>Sar</taxon>
        <taxon>Stramenopiles</taxon>
        <taxon>Ochrophyta</taxon>
        <taxon>Bolidophyceae</taxon>
        <taxon>Parmales</taxon>
        <taxon>Triparmaceae</taxon>
        <taxon>Triparma</taxon>
    </lineage>
</organism>
<keyword evidence="1" id="KW-0433">Leucine-rich repeat</keyword>
<keyword evidence="2" id="KW-0677">Repeat</keyword>
<dbReference type="InterPro" id="IPR003591">
    <property type="entry name" value="Leu-rich_rpt_typical-subtyp"/>
</dbReference>
<feature type="region of interest" description="Disordered" evidence="3">
    <location>
        <begin position="99"/>
        <end position="205"/>
    </location>
</feature>
<feature type="region of interest" description="Disordered" evidence="3">
    <location>
        <begin position="550"/>
        <end position="626"/>
    </location>
</feature>
<dbReference type="Gene3D" id="3.80.10.10">
    <property type="entry name" value="Ribonuclease Inhibitor"/>
    <property type="match status" value="3"/>
</dbReference>
<keyword evidence="5" id="KW-1185">Reference proteome</keyword>
<feature type="compositionally biased region" description="Low complexity" evidence="3">
    <location>
        <begin position="124"/>
        <end position="187"/>
    </location>
</feature>
<feature type="compositionally biased region" description="Low complexity" evidence="3">
    <location>
        <begin position="574"/>
        <end position="585"/>
    </location>
</feature>
<dbReference type="AlphaFoldDB" id="A0A9W7BYW2"/>
<dbReference type="Proteomes" id="UP001165160">
    <property type="component" value="Unassembled WGS sequence"/>
</dbReference>
<name>A0A9W7BYW2_9STRA</name>
<dbReference type="SUPFAM" id="SSF52058">
    <property type="entry name" value="L domain-like"/>
    <property type="match status" value="1"/>
</dbReference>
<dbReference type="PANTHER" id="PTHR45973">
    <property type="entry name" value="PROTEIN PHOSPHATASE 1 REGULATORY SUBUNIT SDS22-RELATED"/>
    <property type="match status" value="1"/>
</dbReference>
<dbReference type="InterPro" id="IPR001611">
    <property type="entry name" value="Leu-rich_rpt"/>
</dbReference>
<feature type="region of interest" description="Disordered" evidence="3">
    <location>
        <begin position="638"/>
        <end position="667"/>
    </location>
</feature>
<dbReference type="SMART" id="SM00369">
    <property type="entry name" value="LRR_TYP"/>
    <property type="match status" value="4"/>
</dbReference>
<evidence type="ECO:0000256" key="3">
    <source>
        <dbReference type="SAM" id="MobiDB-lite"/>
    </source>
</evidence>
<feature type="compositionally biased region" description="Basic and acidic residues" evidence="3">
    <location>
        <begin position="497"/>
        <end position="506"/>
    </location>
</feature>
<evidence type="ECO:0000313" key="5">
    <source>
        <dbReference type="Proteomes" id="UP001165160"/>
    </source>
</evidence>
<evidence type="ECO:0000313" key="4">
    <source>
        <dbReference type="EMBL" id="GMH96961.1"/>
    </source>
</evidence>
<dbReference type="PANTHER" id="PTHR45973:SF8">
    <property type="entry name" value="LEUCINE-RICH REPEAT-CONTAINING PROTEIN 49"/>
    <property type="match status" value="1"/>
</dbReference>
<feature type="compositionally biased region" description="Pro residues" evidence="3">
    <location>
        <begin position="188"/>
        <end position="198"/>
    </location>
</feature>
<dbReference type="SMART" id="SM00365">
    <property type="entry name" value="LRR_SD22"/>
    <property type="match status" value="6"/>
</dbReference>
<proteinExistence type="predicted"/>
<reference evidence="5" key="1">
    <citation type="journal article" date="2023" name="Commun. Biol.">
        <title>Genome analysis of Parmales, the sister group of diatoms, reveals the evolutionary specialization of diatoms from phago-mixotrophs to photoautotrophs.</title>
        <authorList>
            <person name="Ban H."/>
            <person name="Sato S."/>
            <person name="Yoshikawa S."/>
            <person name="Yamada K."/>
            <person name="Nakamura Y."/>
            <person name="Ichinomiya M."/>
            <person name="Sato N."/>
            <person name="Blanc-Mathieu R."/>
            <person name="Endo H."/>
            <person name="Kuwata A."/>
            <person name="Ogata H."/>
        </authorList>
    </citation>
    <scope>NUCLEOTIDE SEQUENCE [LARGE SCALE GENOMIC DNA]</scope>
    <source>
        <strain evidence="5">NIES 3699</strain>
    </source>
</reference>
<dbReference type="InterPro" id="IPR050576">
    <property type="entry name" value="Cilia_flagella_integrity"/>
</dbReference>
<sequence length="966" mass="105961">MWANAKPSSYGLLNSGLSINKASLPSRSASAHRSNGGQQRTSKISGNSTNGVNNLGHQQQQFPILNKKQSQNSSFNTHANNAAAPAYTVSTVVFGSTAAPSSISNPNTSSSSSHPNPNPDQPKRASSASSRRTSAPASLTSSAFPPPRSFSSQNYRPSTTNSQSYSSTSRSYTSLSSRPSSSSIPRSKSPPPTDPPPSTHLVESAPMAPDGIMFAQLRGVPNSLVVYRSRAAREANPERLNLDRRKLTQCPILENEERIRLLNYQNNRISSIGNLNNLGNLIFLDLYNNHITNLTEELSGVRTLRVLMLGKNRINKISHLDKLNKLDVLDLHSNYINKMENLNSLNELRVLNLAGNNISTVENVGHLQSLTELNLRRNKIGQVFELNLLPNLQRVFLSNNSLEQFEDAGCVFKIKFLLELALDGNPMVESMEQKYPVDSGVVISKSDDGSDVDANGDKIVVSSSNLYRSYVIENIKTLKHFDLRRVTDEERRQAAVLKKRVEDKKRQQSKKNKSLEDRKNAIKAAERAWAAQNGSPHPHNHNDAILNDHRASPITAPHGSPHSRPKTADTVLRSNNSSPSKLSPSGVKDDSEIMKPNSNEKSQITNKKNGRSSPTRGFEDNNFVQSNSHQFTMKLAREMDNSPPRPSHLNDPSSASSNPAPIPVPRPGYRTVFSSLSAKSEKNLKQKNSAWKGYFEIESPEVETGEDEKVLHIFGDGFSCFSEECAKMVSSCGEIHFHYVDIDTVMENASNVFLKTAATKLVFSHNALKSLNQLKKLSVFWDGSQSQSMLTKNINEIAILTDGNPVASLSLLRVFLAFSLPRLKVLDGVEITQGERGKGMMLFAGLKRLSADGSSAKNIFKTGGLNFGVFHAEAASQSASQMQSNSSASSRAAAKANSHLDLEIAKVTEQCIVSSANVAIERKKAINNIEKLFPTVLAEIVEEALEHSADAEAYMQQCLENLPRRA</sequence>
<comment type="caution">
    <text evidence="4">The sequence shown here is derived from an EMBL/GenBank/DDBJ whole genome shotgun (WGS) entry which is preliminary data.</text>
</comment>
<evidence type="ECO:0000256" key="1">
    <source>
        <dbReference type="ARBA" id="ARBA00022614"/>
    </source>
</evidence>
<dbReference type="PROSITE" id="PS51450">
    <property type="entry name" value="LRR"/>
    <property type="match status" value="6"/>
</dbReference>
<feature type="region of interest" description="Disordered" evidence="3">
    <location>
        <begin position="24"/>
        <end position="77"/>
    </location>
</feature>
<feature type="compositionally biased region" description="Low complexity" evidence="3">
    <location>
        <begin position="100"/>
        <end position="115"/>
    </location>
</feature>
<evidence type="ECO:0008006" key="6">
    <source>
        <dbReference type="Google" id="ProtNLM"/>
    </source>
</evidence>
<gene>
    <name evidence="4" type="ORF">TrVE_jg13441</name>
</gene>
<protein>
    <recommendedName>
        <fullName evidence="6">Leucine-rich repeat-containing protein 49</fullName>
    </recommendedName>
</protein>
<dbReference type="EMBL" id="BRXX01000192">
    <property type="protein sequence ID" value="GMH96961.1"/>
    <property type="molecule type" value="Genomic_DNA"/>
</dbReference>
<dbReference type="InterPro" id="IPR032675">
    <property type="entry name" value="LRR_dom_sf"/>
</dbReference>